<gene>
    <name evidence="12" type="primary">GPA2</name>
    <name evidence="12" type="ORF">MNAN1_003600</name>
</gene>
<dbReference type="GO" id="GO:0005834">
    <property type="term" value="C:heterotrimeric G-protein complex"/>
    <property type="evidence" value="ECO:0007669"/>
    <property type="project" value="InterPro"/>
</dbReference>
<dbReference type="SMART" id="SM00275">
    <property type="entry name" value="G_alpha"/>
    <property type="match status" value="1"/>
</dbReference>
<dbReference type="GO" id="GO:0001664">
    <property type="term" value="F:G protein-coupled receptor binding"/>
    <property type="evidence" value="ECO:0007669"/>
    <property type="project" value="InterPro"/>
</dbReference>
<keyword evidence="3 11" id="KW-0479">Metal-binding</keyword>
<dbReference type="SUPFAM" id="SSF47895">
    <property type="entry name" value="Transducin (alpha subunit), insertion domain"/>
    <property type="match status" value="1"/>
</dbReference>
<evidence type="ECO:0000256" key="9">
    <source>
        <dbReference type="ARBA" id="ARBA00023288"/>
    </source>
</evidence>
<feature type="binding site" evidence="10">
    <location>
        <begin position="256"/>
        <end position="259"/>
    </location>
    <ligand>
        <name>GTP</name>
        <dbReference type="ChEBI" id="CHEBI:37565"/>
    </ligand>
</feature>
<dbReference type="GO" id="GO:0005525">
    <property type="term" value="F:GTP binding"/>
    <property type="evidence" value="ECO:0007669"/>
    <property type="project" value="UniProtKB-KW"/>
</dbReference>
<evidence type="ECO:0000313" key="12">
    <source>
        <dbReference type="EMBL" id="WFD28587.1"/>
    </source>
</evidence>
<dbReference type="InterPro" id="IPR011025">
    <property type="entry name" value="GproteinA_insert"/>
</dbReference>
<evidence type="ECO:0000256" key="3">
    <source>
        <dbReference type="ARBA" id="ARBA00022723"/>
    </source>
</evidence>
<evidence type="ECO:0000256" key="2">
    <source>
        <dbReference type="ARBA" id="ARBA00022707"/>
    </source>
</evidence>
<keyword evidence="2" id="KW-0519">Myristate</keyword>
<accession>A0AAF0ELF9</accession>
<dbReference type="PANTHER" id="PTHR10218:SF369">
    <property type="entry name" value="GUANINE NUCLEOTIDE-BINDING PROTEIN ALPHA-2 SUBUNIT"/>
    <property type="match status" value="1"/>
</dbReference>
<feature type="binding site" evidence="10">
    <location>
        <begin position="45"/>
        <end position="50"/>
    </location>
    <ligand>
        <name>GTP</name>
        <dbReference type="ChEBI" id="CHEBI:37565"/>
    </ligand>
</feature>
<keyword evidence="6 10" id="KW-0342">GTP-binding</keyword>
<dbReference type="GO" id="GO:0003924">
    <property type="term" value="F:GTPase activity"/>
    <property type="evidence" value="ECO:0007669"/>
    <property type="project" value="InterPro"/>
</dbReference>
<dbReference type="GO" id="GO:0010255">
    <property type="term" value="P:glucose mediated signaling pathway"/>
    <property type="evidence" value="ECO:0007669"/>
    <property type="project" value="UniProtKB-ARBA"/>
</dbReference>
<dbReference type="GO" id="GO:0005737">
    <property type="term" value="C:cytoplasm"/>
    <property type="evidence" value="ECO:0007669"/>
    <property type="project" value="TreeGrafter"/>
</dbReference>
<dbReference type="GO" id="GO:0046872">
    <property type="term" value="F:metal ion binding"/>
    <property type="evidence" value="ECO:0007669"/>
    <property type="project" value="UniProtKB-KW"/>
</dbReference>
<evidence type="ECO:0000313" key="13">
    <source>
        <dbReference type="Proteomes" id="UP001213623"/>
    </source>
</evidence>
<feature type="binding site" evidence="11">
    <location>
        <position position="168"/>
    </location>
    <ligand>
        <name>Mg(2+)</name>
        <dbReference type="ChEBI" id="CHEBI:18420"/>
    </ligand>
</feature>
<reference evidence="12" key="1">
    <citation type="submission" date="2023-03" db="EMBL/GenBank/DDBJ databases">
        <title>Mating type loci evolution in Malassezia.</title>
        <authorList>
            <person name="Coelho M.A."/>
        </authorList>
    </citation>
    <scope>NUCLEOTIDE SEQUENCE</scope>
    <source>
        <strain evidence="12">CBS 9557</strain>
    </source>
</reference>
<dbReference type="Gene3D" id="3.40.50.300">
    <property type="entry name" value="P-loop containing nucleotide triphosphate hydrolases"/>
    <property type="match status" value="1"/>
</dbReference>
<keyword evidence="8" id="KW-0807">Transducer</keyword>
<dbReference type="AlphaFoldDB" id="A0AAF0ELF9"/>
<dbReference type="SUPFAM" id="SSF52540">
    <property type="entry name" value="P-loop containing nucleoside triphosphate hydrolases"/>
    <property type="match status" value="1"/>
</dbReference>
<dbReference type="GO" id="GO:0031683">
    <property type="term" value="F:G-protein beta/gamma-subunit complex binding"/>
    <property type="evidence" value="ECO:0007669"/>
    <property type="project" value="InterPro"/>
</dbReference>
<evidence type="ECO:0000256" key="6">
    <source>
        <dbReference type="ARBA" id="ARBA00023134"/>
    </source>
</evidence>
<dbReference type="CDD" id="cd00066">
    <property type="entry name" value="G-alpha"/>
    <property type="match status" value="1"/>
</dbReference>
<keyword evidence="5 11" id="KW-0460">Magnesium</keyword>
<dbReference type="InterPro" id="IPR001019">
    <property type="entry name" value="Gprotein_alpha_su"/>
</dbReference>
<dbReference type="InterPro" id="IPR002975">
    <property type="entry name" value="Fungi_Gprotein_alpha"/>
</dbReference>
<name>A0AAF0ELF9_9BASI</name>
<evidence type="ECO:0000256" key="10">
    <source>
        <dbReference type="PIRSR" id="PIRSR601019-1"/>
    </source>
</evidence>
<evidence type="ECO:0000256" key="1">
    <source>
        <dbReference type="ARBA" id="ARBA00011356"/>
    </source>
</evidence>
<evidence type="ECO:0000256" key="11">
    <source>
        <dbReference type="PIRSR" id="PIRSR601019-2"/>
    </source>
</evidence>
<evidence type="ECO:0000256" key="8">
    <source>
        <dbReference type="ARBA" id="ARBA00023224"/>
    </source>
</evidence>
<feature type="binding site" evidence="11">
    <location>
        <position position="49"/>
    </location>
    <ligand>
        <name>Mg(2+)</name>
        <dbReference type="ChEBI" id="CHEBI:18420"/>
    </ligand>
</feature>
<evidence type="ECO:0000256" key="5">
    <source>
        <dbReference type="ARBA" id="ARBA00022842"/>
    </source>
</evidence>
<dbReference type="EMBL" id="CP119898">
    <property type="protein sequence ID" value="WFD28587.1"/>
    <property type="molecule type" value="Genomic_DNA"/>
</dbReference>
<dbReference type="PRINTS" id="PR00318">
    <property type="entry name" value="GPROTEINA"/>
</dbReference>
<keyword evidence="9" id="KW-0449">Lipoprotein</keyword>
<dbReference type="PANTHER" id="PTHR10218">
    <property type="entry name" value="GTP-BINDING PROTEIN ALPHA SUBUNIT"/>
    <property type="match status" value="1"/>
</dbReference>
<dbReference type="GO" id="GO:0007189">
    <property type="term" value="P:adenylate cyclase-activating G protein-coupled receptor signaling pathway"/>
    <property type="evidence" value="ECO:0007669"/>
    <property type="project" value="TreeGrafter"/>
</dbReference>
<protein>
    <submittedName>
        <fullName evidence="12">Guanine nucleotide-binding protein alpha-2 subunit</fullName>
    </submittedName>
</protein>
<dbReference type="PROSITE" id="PS51882">
    <property type="entry name" value="G_ALPHA"/>
    <property type="match status" value="1"/>
</dbReference>
<dbReference type="InterPro" id="IPR027417">
    <property type="entry name" value="P-loop_NTPase"/>
</dbReference>
<dbReference type="Pfam" id="PF00503">
    <property type="entry name" value="G-alpha"/>
    <property type="match status" value="1"/>
</dbReference>
<evidence type="ECO:0000256" key="4">
    <source>
        <dbReference type="ARBA" id="ARBA00022741"/>
    </source>
</evidence>
<dbReference type="PRINTS" id="PR01241">
    <property type="entry name" value="GPROTEINAFNG"/>
</dbReference>
<keyword evidence="7" id="KW-0564">Palmitate</keyword>
<keyword evidence="4 10" id="KW-0547">Nucleotide-binding</keyword>
<proteinExistence type="predicted"/>
<keyword evidence="13" id="KW-1185">Reference proteome</keyword>
<dbReference type="FunFam" id="3.40.50.300:FF:000181">
    <property type="entry name" value="Guanine nucleotide-binding protein subunit alpha"/>
    <property type="match status" value="1"/>
</dbReference>
<dbReference type="Proteomes" id="UP001213623">
    <property type="component" value="Chromosome 7"/>
</dbReference>
<feature type="binding site" evidence="10">
    <location>
        <begin position="187"/>
        <end position="191"/>
    </location>
    <ligand>
        <name>GTP</name>
        <dbReference type="ChEBI" id="CHEBI:37565"/>
    </ligand>
</feature>
<feature type="binding site" evidence="10">
    <location>
        <position position="311"/>
    </location>
    <ligand>
        <name>GTP</name>
        <dbReference type="ChEBI" id="CHEBI:37565"/>
    </ligand>
</feature>
<comment type="subunit">
    <text evidence="1">G proteins are composed of 3 units; alpha, beta and gamma. The alpha chain contains the guanine nucleotide binding site.</text>
</comment>
<feature type="binding site" evidence="10">
    <location>
        <begin position="162"/>
        <end position="168"/>
    </location>
    <ligand>
        <name>GTP</name>
        <dbReference type="ChEBI" id="CHEBI:37565"/>
    </ligand>
</feature>
<organism evidence="12 13">
    <name type="scientific">Malassezia nana</name>
    <dbReference type="NCBI Taxonomy" id="180528"/>
    <lineage>
        <taxon>Eukaryota</taxon>
        <taxon>Fungi</taxon>
        <taxon>Dikarya</taxon>
        <taxon>Basidiomycota</taxon>
        <taxon>Ustilaginomycotina</taxon>
        <taxon>Malasseziomycetes</taxon>
        <taxon>Malasseziales</taxon>
        <taxon>Malasseziaceae</taxon>
        <taxon>Malassezia</taxon>
    </lineage>
</organism>
<evidence type="ECO:0000256" key="7">
    <source>
        <dbReference type="ARBA" id="ARBA00023139"/>
    </source>
</evidence>
<dbReference type="Gene3D" id="1.10.400.10">
    <property type="entry name" value="GI Alpha 1, domain 2-like"/>
    <property type="match status" value="1"/>
</dbReference>
<sequence length="337" mass="38350">MGVCFSCSGAKAQDETDKPQTVKNRCDSNRQRKDEFKVLLLGSGESGKSTIVKQMKIIHQDGYSEQELFMFRITILKNLLDSIKAIALALRRFDMEPHLLENREAADLLIVFELPADANATLPAPVAQAISGLWSDPVIAQLLQRRARITDPDYLPSQEDVLHSRSKTTGIVETKFQMGNMRINLVDVGGQRSERNMWIHSFESVTSIIFCVALSEYDQMLLEDKSQNRMAESLVLFESIVNSRWFLRTSVILFLNKIDIFTKKLPLRPLANYFPDYKGGDDVNKAAKYILWRFTSLNHAKLQIYPHITQATDTNNIRLVFAAVKEYVYTLTQNPPA</sequence>